<sequence length="295" mass="33901">MASAMAIQPLIPNGTEPAKDFHHFPKLPPELRLRIWGMAYDAIPDTLVYQFDLVVKPPPRTHDGDETFDFMEYFLFPSEEVRDLTRDLRSLRKVNKESRHESERLFDSCLHLNQTKQGETSRSFPPISIPWKRDQNYLCLKSQNVVAGFDRKNDMAFIEQAFENVRLLAFGVDDSLWRLLASAAGVTSLAGLITCCPNVQHVALVSDLLMYDGMNSSFDMIRAGFGASFWDDWVGRVKEGVISHYEESKNYDMGDHWFVFKMLRVLLPGVCKTKPEHALLSRVVYGMIFRTRKKN</sequence>
<accession>A0AAD9VXL3</accession>
<keyword evidence="3" id="KW-1185">Reference proteome</keyword>
<proteinExistence type="predicted"/>
<dbReference type="Pfam" id="PF20150">
    <property type="entry name" value="2EXR"/>
    <property type="match status" value="1"/>
</dbReference>
<evidence type="ECO:0000313" key="3">
    <source>
        <dbReference type="Proteomes" id="UP001265746"/>
    </source>
</evidence>
<reference evidence="2" key="1">
    <citation type="submission" date="2023-06" db="EMBL/GenBank/DDBJ databases">
        <authorList>
            <person name="Noh H."/>
        </authorList>
    </citation>
    <scope>NUCLEOTIDE SEQUENCE</scope>
    <source>
        <strain evidence="2">DUCC20226</strain>
    </source>
</reference>
<name>A0AAD9VXL3_PHOAM</name>
<evidence type="ECO:0000259" key="1">
    <source>
        <dbReference type="Pfam" id="PF20150"/>
    </source>
</evidence>
<organism evidence="2 3">
    <name type="scientific">Phomopsis amygdali</name>
    <name type="common">Fusicoccum amygdali</name>
    <dbReference type="NCBI Taxonomy" id="1214568"/>
    <lineage>
        <taxon>Eukaryota</taxon>
        <taxon>Fungi</taxon>
        <taxon>Dikarya</taxon>
        <taxon>Ascomycota</taxon>
        <taxon>Pezizomycotina</taxon>
        <taxon>Sordariomycetes</taxon>
        <taxon>Sordariomycetidae</taxon>
        <taxon>Diaporthales</taxon>
        <taxon>Diaporthaceae</taxon>
        <taxon>Diaporthe</taxon>
    </lineage>
</organism>
<evidence type="ECO:0000313" key="2">
    <source>
        <dbReference type="EMBL" id="KAK2598407.1"/>
    </source>
</evidence>
<dbReference type="PANTHER" id="PTHR35910:SF6">
    <property type="entry name" value="2EXR DOMAIN-CONTAINING PROTEIN"/>
    <property type="match status" value="1"/>
</dbReference>
<feature type="domain" description="2EXR" evidence="1">
    <location>
        <begin position="21"/>
        <end position="109"/>
    </location>
</feature>
<dbReference type="PANTHER" id="PTHR35910">
    <property type="entry name" value="2EXR DOMAIN-CONTAINING PROTEIN"/>
    <property type="match status" value="1"/>
</dbReference>
<dbReference type="InterPro" id="IPR045518">
    <property type="entry name" value="2EXR"/>
</dbReference>
<gene>
    <name evidence="2" type="ORF">N8I77_011827</name>
</gene>
<dbReference type="AlphaFoldDB" id="A0AAD9VXL3"/>
<protein>
    <recommendedName>
        <fullName evidence="1">2EXR domain-containing protein</fullName>
    </recommendedName>
</protein>
<dbReference type="EMBL" id="JAUJFL010000008">
    <property type="protein sequence ID" value="KAK2598407.1"/>
    <property type="molecule type" value="Genomic_DNA"/>
</dbReference>
<dbReference type="Proteomes" id="UP001265746">
    <property type="component" value="Unassembled WGS sequence"/>
</dbReference>
<comment type="caution">
    <text evidence="2">The sequence shown here is derived from an EMBL/GenBank/DDBJ whole genome shotgun (WGS) entry which is preliminary data.</text>
</comment>